<dbReference type="GeneID" id="43503141"/>
<gene>
    <name evidence="1" type="ORF">GACE_1440</name>
</gene>
<reference evidence="1 2" key="1">
    <citation type="journal article" date="2015" name="Appl. Environ. Microbiol.">
        <title>The Geoglobus acetivorans genome: Fe(III) reduction, acetate utilization, autotrophic growth, and degradation of aromatic compounds in a hyperthermophilic archaeon.</title>
        <authorList>
            <person name="Mardanov A.V."/>
            <person name="Slododkina G.B."/>
            <person name="Slobodkin A.I."/>
            <person name="Beletsky A.V."/>
            <person name="Gavrilov S.N."/>
            <person name="Kublanov I.V."/>
            <person name="Bonch-Osmolovskaya E.A."/>
            <person name="Skryabin K.G."/>
            <person name="Ravin N.V."/>
        </authorList>
    </citation>
    <scope>NUCLEOTIDE SEQUENCE [LARGE SCALE GENOMIC DNA]</scope>
    <source>
        <strain evidence="1 2">SBH6</strain>
    </source>
</reference>
<dbReference type="HOGENOM" id="CLU_3093954_0_0_2"/>
<dbReference type="Proteomes" id="UP000030624">
    <property type="component" value="Chromosome"/>
</dbReference>
<proteinExistence type="predicted"/>
<evidence type="ECO:0000313" key="1">
    <source>
        <dbReference type="EMBL" id="AIY90478.1"/>
    </source>
</evidence>
<dbReference type="RefSeq" id="WP_158413824.1">
    <property type="nucleotide sequence ID" value="NZ_CP009552.1"/>
</dbReference>
<evidence type="ECO:0000313" key="2">
    <source>
        <dbReference type="Proteomes" id="UP000030624"/>
    </source>
</evidence>
<protein>
    <submittedName>
        <fullName evidence="1">Uncharacterized protein</fullName>
    </submittedName>
</protein>
<accession>A0A0A7GF61</accession>
<dbReference type="EMBL" id="CP009552">
    <property type="protein sequence ID" value="AIY90478.1"/>
    <property type="molecule type" value="Genomic_DNA"/>
</dbReference>
<organism evidence="1 2">
    <name type="scientific">Geoglobus acetivorans</name>
    <dbReference type="NCBI Taxonomy" id="565033"/>
    <lineage>
        <taxon>Archaea</taxon>
        <taxon>Methanobacteriati</taxon>
        <taxon>Methanobacteriota</taxon>
        <taxon>Archaeoglobi</taxon>
        <taxon>Archaeoglobales</taxon>
        <taxon>Archaeoglobaceae</taxon>
        <taxon>Geoglobus</taxon>
    </lineage>
</organism>
<sequence>MQETDLSPIERARRQYVDMILRVEFVRADELLRRQRESLIDADCDAEVWEG</sequence>
<dbReference type="KEGG" id="gac:GACE_1440"/>
<dbReference type="STRING" id="565033.GACE_1440"/>
<dbReference type="AlphaFoldDB" id="A0A0A7GF61"/>
<name>A0A0A7GF61_GEOAI</name>